<evidence type="ECO:0000256" key="1">
    <source>
        <dbReference type="ARBA" id="ARBA00010458"/>
    </source>
</evidence>
<dbReference type="PANTHER" id="PTHR11049:SF5">
    <property type="entry name" value="ACYL-COA THIOESTER HYDROLASE YCIA"/>
    <property type="match status" value="1"/>
</dbReference>
<dbReference type="EC" id="3.1.2.-" evidence="5"/>
<accession>A0ABU0IE04</accession>
<evidence type="ECO:0000313" key="5">
    <source>
        <dbReference type="EMBL" id="MDQ0456462.1"/>
    </source>
</evidence>
<keyword evidence="6" id="KW-1185">Reference proteome</keyword>
<dbReference type="EMBL" id="JAUSWH010000008">
    <property type="protein sequence ID" value="MDQ0456462.1"/>
    <property type="molecule type" value="Genomic_DNA"/>
</dbReference>
<dbReference type="RefSeq" id="WP_307158652.1">
    <property type="nucleotide sequence ID" value="NZ_JAUSWH010000008.1"/>
</dbReference>
<dbReference type="InterPro" id="IPR006683">
    <property type="entry name" value="Thioestr_dom"/>
</dbReference>
<dbReference type="PANTHER" id="PTHR11049">
    <property type="entry name" value="ACYL COENZYME A THIOESTER HYDROLASE"/>
    <property type="match status" value="1"/>
</dbReference>
<dbReference type="GO" id="GO:0016787">
    <property type="term" value="F:hydrolase activity"/>
    <property type="evidence" value="ECO:0007669"/>
    <property type="project" value="UniProtKB-KW"/>
</dbReference>
<comment type="caution">
    <text evidence="5">The sequence shown here is derived from an EMBL/GenBank/DDBJ whole genome shotgun (WGS) entry which is preliminary data.</text>
</comment>
<organism evidence="5 6">
    <name type="scientific">Rhizobium paknamense</name>
    <dbReference type="NCBI Taxonomy" id="1206817"/>
    <lineage>
        <taxon>Bacteria</taxon>
        <taxon>Pseudomonadati</taxon>
        <taxon>Pseudomonadota</taxon>
        <taxon>Alphaproteobacteria</taxon>
        <taxon>Hyphomicrobiales</taxon>
        <taxon>Rhizobiaceae</taxon>
        <taxon>Rhizobium/Agrobacterium group</taxon>
        <taxon>Rhizobium</taxon>
    </lineage>
</organism>
<feature type="domain" description="HotDog ACOT-type" evidence="4">
    <location>
        <begin position="6"/>
        <end position="118"/>
    </location>
</feature>
<dbReference type="PROSITE" id="PS51770">
    <property type="entry name" value="HOTDOG_ACOT"/>
    <property type="match status" value="1"/>
</dbReference>
<keyword evidence="2 3" id="KW-0378">Hydrolase</keyword>
<dbReference type="InterPro" id="IPR033120">
    <property type="entry name" value="HOTDOG_ACOT"/>
</dbReference>
<dbReference type="Pfam" id="PF03061">
    <property type="entry name" value="4HBT"/>
    <property type="match status" value="1"/>
</dbReference>
<protein>
    <submittedName>
        <fullName evidence="5">Acyl-CoA thioesterase YciA</fullName>
        <ecNumber evidence="5">3.1.2.-</ecNumber>
    </submittedName>
</protein>
<gene>
    <name evidence="5" type="ORF">QO005_002803</name>
</gene>
<comment type="similarity">
    <text evidence="1">Belongs to the acyl coenzyme A hydrolase family.</text>
</comment>
<dbReference type="InterPro" id="IPR029069">
    <property type="entry name" value="HotDog_dom_sf"/>
</dbReference>
<evidence type="ECO:0000256" key="3">
    <source>
        <dbReference type="PROSITE-ProRule" id="PRU01106"/>
    </source>
</evidence>
<dbReference type="InterPro" id="IPR040170">
    <property type="entry name" value="Cytosol_ACT"/>
</dbReference>
<evidence type="ECO:0000259" key="4">
    <source>
        <dbReference type="PROSITE" id="PS51770"/>
    </source>
</evidence>
<sequence length="127" mass="13956">MNLEEPQGELTLRTLAMPADTNPAGDIFGGWVLAQMDAAAGIRSAERAKGRTVTAAVKEVSFKRPVKVGDTLCVYTSVTQVGRTSLTLYVECWVRRQYSQERQKVTDAHFIMVALDEQGKPRAVDPS</sequence>
<proteinExistence type="inferred from homology"/>
<evidence type="ECO:0000256" key="2">
    <source>
        <dbReference type="ARBA" id="ARBA00022801"/>
    </source>
</evidence>
<dbReference type="CDD" id="cd03442">
    <property type="entry name" value="BFIT_BACH"/>
    <property type="match status" value="1"/>
</dbReference>
<dbReference type="Proteomes" id="UP001235269">
    <property type="component" value="Unassembled WGS sequence"/>
</dbReference>
<reference evidence="5 6" key="1">
    <citation type="submission" date="2023-07" db="EMBL/GenBank/DDBJ databases">
        <title>Genomic Encyclopedia of Type Strains, Phase IV (KMG-IV): sequencing the most valuable type-strain genomes for metagenomic binning, comparative biology and taxonomic classification.</title>
        <authorList>
            <person name="Goeker M."/>
        </authorList>
    </citation>
    <scope>NUCLEOTIDE SEQUENCE [LARGE SCALE GENOMIC DNA]</scope>
    <source>
        <strain evidence="5 6">DSM 100301</strain>
    </source>
</reference>
<name>A0ABU0IE04_9HYPH</name>
<evidence type="ECO:0000313" key="6">
    <source>
        <dbReference type="Proteomes" id="UP001235269"/>
    </source>
</evidence>
<dbReference type="SUPFAM" id="SSF54637">
    <property type="entry name" value="Thioesterase/thiol ester dehydrase-isomerase"/>
    <property type="match status" value="1"/>
</dbReference>
<dbReference type="Gene3D" id="3.10.129.10">
    <property type="entry name" value="Hotdog Thioesterase"/>
    <property type="match status" value="1"/>
</dbReference>